<gene>
    <name evidence="2" type="ORF">Ddye_022948</name>
</gene>
<comment type="caution">
    <text evidence="2">The sequence shown here is derived from an EMBL/GenBank/DDBJ whole genome shotgun (WGS) entry which is preliminary data.</text>
</comment>
<accession>A0AAD9TSZ7</accession>
<dbReference type="Proteomes" id="UP001280121">
    <property type="component" value="Unassembled WGS sequence"/>
</dbReference>
<organism evidence="2 3">
    <name type="scientific">Dipteronia dyeriana</name>
    <dbReference type="NCBI Taxonomy" id="168575"/>
    <lineage>
        <taxon>Eukaryota</taxon>
        <taxon>Viridiplantae</taxon>
        <taxon>Streptophyta</taxon>
        <taxon>Embryophyta</taxon>
        <taxon>Tracheophyta</taxon>
        <taxon>Spermatophyta</taxon>
        <taxon>Magnoliopsida</taxon>
        <taxon>eudicotyledons</taxon>
        <taxon>Gunneridae</taxon>
        <taxon>Pentapetalae</taxon>
        <taxon>rosids</taxon>
        <taxon>malvids</taxon>
        <taxon>Sapindales</taxon>
        <taxon>Sapindaceae</taxon>
        <taxon>Hippocastanoideae</taxon>
        <taxon>Acereae</taxon>
        <taxon>Dipteronia</taxon>
    </lineage>
</organism>
<proteinExistence type="predicted"/>
<evidence type="ECO:0000259" key="1">
    <source>
        <dbReference type="Pfam" id="PF13456"/>
    </source>
</evidence>
<feature type="domain" description="RNase H type-1" evidence="1">
    <location>
        <begin position="256"/>
        <end position="335"/>
    </location>
</feature>
<evidence type="ECO:0000313" key="2">
    <source>
        <dbReference type="EMBL" id="KAK2641185.1"/>
    </source>
</evidence>
<dbReference type="GO" id="GO:0004523">
    <property type="term" value="F:RNA-DNA hybrid ribonuclease activity"/>
    <property type="evidence" value="ECO:0007669"/>
    <property type="project" value="InterPro"/>
</dbReference>
<sequence length="338" mass="36907">MHRVTARVGPARNLCNKGNQSNHASVHEYCAGRNPCTIYVTEKPGATMLQCTVTARVGTSTTEKPEAAMLLCTVKPNVSHNYTISSLVPCVVTNDENLGLTTVPNDKEIYDTVFSMDSEHTPGPDGFTGQVFWNLNSNLITLIPKVKGAIFLDQDRPIVLSYFIFKVITKIMASRLGRIAACIISPNQFGFIQGWGAPRKHALCAIANKVKAKFSTLKGTMLSMAGRAALLNSVITSSFTIPLWWHTPYISWIKINSDGAARGAVCLAGAGGVFHDHRGIVQGCFAFHIDSAYAFEAELNAVIKAVAYAYVKHWHLLWIESVSIYVCNLLTSRSSKVP</sequence>
<dbReference type="AlphaFoldDB" id="A0AAD9TSZ7"/>
<evidence type="ECO:0000313" key="3">
    <source>
        <dbReference type="Proteomes" id="UP001280121"/>
    </source>
</evidence>
<protein>
    <recommendedName>
        <fullName evidence="1">RNase H type-1 domain-containing protein</fullName>
    </recommendedName>
</protein>
<dbReference type="PANTHER" id="PTHR47723">
    <property type="entry name" value="OS05G0353850 PROTEIN"/>
    <property type="match status" value="1"/>
</dbReference>
<dbReference type="InterPro" id="IPR002156">
    <property type="entry name" value="RNaseH_domain"/>
</dbReference>
<dbReference type="Pfam" id="PF13456">
    <property type="entry name" value="RVT_3"/>
    <property type="match status" value="1"/>
</dbReference>
<dbReference type="EMBL" id="JANJYI010000007">
    <property type="protein sequence ID" value="KAK2641185.1"/>
    <property type="molecule type" value="Genomic_DNA"/>
</dbReference>
<dbReference type="InterPro" id="IPR053151">
    <property type="entry name" value="RNase_H-like"/>
</dbReference>
<dbReference type="InterPro" id="IPR036397">
    <property type="entry name" value="RNaseH_sf"/>
</dbReference>
<dbReference type="InterPro" id="IPR012337">
    <property type="entry name" value="RNaseH-like_sf"/>
</dbReference>
<reference evidence="2" key="1">
    <citation type="journal article" date="2023" name="Plant J.">
        <title>Genome sequences and population genomics provide insights into the demographic history, inbreeding, and mutation load of two 'living fossil' tree species of Dipteronia.</title>
        <authorList>
            <person name="Feng Y."/>
            <person name="Comes H.P."/>
            <person name="Chen J."/>
            <person name="Zhu S."/>
            <person name="Lu R."/>
            <person name="Zhang X."/>
            <person name="Li P."/>
            <person name="Qiu J."/>
            <person name="Olsen K.M."/>
            <person name="Qiu Y."/>
        </authorList>
    </citation>
    <scope>NUCLEOTIDE SEQUENCE</scope>
    <source>
        <strain evidence="2">KIB01</strain>
    </source>
</reference>
<dbReference type="InterPro" id="IPR044730">
    <property type="entry name" value="RNase_H-like_dom_plant"/>
</dbReference>
<dbReference type="PANTHER" id="PTHR47723:SF23">
    <property type="entry name" value="REVERSE TRANSCRIPTASE-LIKE PROTEIN"/>
    <property type="match status" value="1"/>
</dbReference>
<name>A0AAD9TSZ7_9ROSI</name>
<dbReference type="GO" id="GO:0003676">
    <property type="term" value="F:nucleic acid binding"/>
    <property type="evidence" value="ECO:0007669"/>
    <property type="project" value="InterPro"/>
</dbReference>
<dbReference type="Gene3D" id="3.30.420.10">
    <property type="entry name" value="Ribonuclease H-like superfamily/Ribonuclease H"/>
    <property type="match status" value="1"/>
</dbReference>
<keyword evidence="3" id="KW-1185">Reference proteome</keyword>
<dbReference type="SUPFAM" id="SSF53098">
    <property type="entry name" value="Ribonuclease H-like"/>
    <property type="match status" value="1"/>
</dbReference>
<dbReference type="CDD" id="cd06222">
    <property type="entry name" value="RNase_H_like"/>
    <property type="match status" value="1"/>
</dbReference>